<dbReference type="InterPro" id="IPR003439">
    <property type="entry name" value="ABC_transporter-like_ATP-bd"/>
</dbReference>
<keyword evidence="7" id="KW-1185">Reference proteome</keyword>
<dbReference type="Gene3D" id="3.40.50.300">
    <property type="entry name" value="P-loop containing nucleotide triphosphate hydrolases"/>
    <property type="match status" value="1"/>
</dbReference>
<evidence type="ECO:0000256" key="2">
    <source>
        <dbReference type="ARBA" id="ARBA00022741"/>
    </source>
</evidence>
<dbReference type="AlphaFoldDB" id="A0A1M5R8G3"/>
<evidence type="ECO:0000256" key="3">
    <source>
        <dbReference type="ARBA" id="ARBA00022840"/>
    </source>
</evidence>
<dbReference type="PANTHER" id="PTHR42794:SF1">
    <property type="entry name" value="HEMIN IMPORT ATP-BINDING PROTEIN HMUV"/>
    <property type="match status" value="1"/>
</dbReference>
<dbReference type="OrthoDB" id="9799337at2"/>
<sequence length="260" mass="29752">MSNAVEVRNIYFSYGYEEVLKNIDLSIQEGAFISILGPNGSGKTTLLKNICKLLKPLKGEIFVDDKDLNKIAFKELAKIMAVAHQDSNVNFEFTVYDIVMMGRYPYQKRFKSESENDVKIVKRAMENTETWALREKSIHEISGGERQRVIIARALAQEPKILLLDEPISQLDIKHQINILNLCKRLNREEKITIITTLHDINLAARYSDYILLMNKGEIKAFGLPESVLTKENIQDVYGIEVKLIKLDDYKVPYIVPVSS</sequence>
<evidence type="ECO:0000259" key="5">
    <source>
        <dbReference type="PROSITE" id="PS50893"/>
    </source>
</evidence>
<keyword evidence="2" id="KW-0547">Nucleotide-binding</keyword>
<evidence type="ECO:0000313" key="6">
    <source>
        <dbReference type="EMBL" id="SHH22654.1"/>
    </source>
</evidence>
<dbReference type="PANTHER" id="PTHR42794">
    <property type="entry name" value="HEMIN IMPORT ATP-BINDING PROTEIN HMUV"/>
    <property type="match status" value="1"/>
</dbReference>
<dbReference type="RefSeq" id="WP_073194548.1">
    <property type="nucleotide sequence ID" value="NZ_FQXO01000005.1"/>
</dbReference>
<dbReference type="GO" id="GO:0005524">
    <property type="term" value="F:ATP binding"/>
    <property type="evidence" value="ECO:0007669"/>
    <property type="project" value="UniProtKB-KW"/>
</dbReference>
<dbReference type="NCBIfam" id="NF010068">
    <property type="entry name" value="PRK13548.1"/>
    <property type="match status" value="1"/>
</dbReference>
<accession>A0A1M5R8G3</accession>
<feature type="domain" description="ABC transporter" evidence="5">
    <location>
        <begin position="5"/>
        <end position="241"/>
    </location>
</feature>
<evidence type="ECO:0000313" key="7">
    <source>
        <dbReference type="Proteomes" id="UP000183967"/>
    </source>
</evidence>
<protein>
    <submittedName>
        <fullName evidence="6">Iron complex transport system ATP-binding protein</fullName>
    </submittedName>
</protein>
<dbReference type="SMART" id="SM00382">
    <property type="entry name" value="AAA"/>
    <property type="match status" value="1"/>
</dbReference>
<keyword evidence="3 6" id="KW-0067">ATP-binding</keyword>
<evidence type="ECO:0000256" key="1">
    <source>
        <dbReference type="ARBA" id="ARBA00022448"/>
    </source>
</evidence>
<dbReference type="InterPro" id="IPR003593">
    <property type="entry name" value="AAA+_ATPase"/>
</dbReference>
<dbReference type="EMBL" id="FQXO01000005">
    <property type="protein sequence ID" value="SHH22654.1"/>
    <property type="molecule type" value="Genomic_DNA"/>
</dbReference>
<dbReference type="CDD" id="cd03214">
    <property type="entry name" value="ABC_Iron-Siderophores_B12_Hemin"/>
    <property type="match status" value="1"/>
</dbReference>
<proteinExistence type="predicted"/>
<name>A0A1M5R8G3_9FIRM</name>
<keyword evidence="1" id="KW-0813">Transport</keyword>
<evidence type="ECO:0000256" key="4">
    <source>
        <dbReference type="ARBA" id="ARBA00022967"/>
    </source>
</evidence>
<reference evidence="7" key="1">
    <citation type="submission" date="2016-11" db="EMBL/GenBank/DDBJ databases">
        <authorList>
            <person name="Varghese N."/>
            <person name="Submissions S."/>
        </authorList>
    </citation>
    <scope>NUCLEOTIDE SEQUENCE [LARGE SCALE GENOMIC DNA]</scope>
    <source>
        <strain evidence="7">DSM 13643</strain>
    </source>
</reference>
<dbReference type="Proteomes" id="UP000183967">
    <property type="component" value="Unassembled WGS sequence"/>
</dbReference>
<dbReference type="PROSITE" id="PS00211">
    <property type="entry name" value="ABC_TRANSPORTER_1"/>
    <property type="match status" value="1"/>
</dbReference>
<dbReference type="GO" id="GO:0016887">
    <property type="term" value="F:ATP hydrolysis activity"/>
    <property type="evidence" value="ECO:0007669"/>
    <property type="project" value="InterPro"/>
</dbReference>
<dbReference type="Pfam" id="PF00005">
    <property type="entry name" value="ABC_tran"/>
    <property type="match status" value="1"/>
</dbReference>
<dbReference type="FunFam" id="3.40.50.300:FF:000134">
    <property type="entry name" value="Iron-enterobactin ABC transporter ATP-binding protein"/>
    <property type="match status" value="1"/>
</dbReference>
<keyword evidence="4" id="KW-1278">Translocase</keyword>
<dbReference type="PROSITE" id="PS50893">
    <property type="entry name" value="ABC_TRANSPORTER_2"/>
    <property type="match status" value="1"/>
</dbReference>
<gene>
    <name evidence="6" type="ORF">SAMN02745135_00117</name>
</gene>
<dbReference type="SUPFAM" id="SSF52540">
    <property type="entry name" value="P-loop containing nucleoside triphosphate hydrolases"/>
    <property type="match status" value="1"/>
</dbReference>
<dbReference type="InterPro" id="IPR017871">
    <property type="entry name" value="ABC_transporter-like_CS"/>
</dbReference>
<organism evidence="6 7">
    <name type="scientific">Caloranaerobacter azorensis DSM 13643</name>
    <dbReference type="NCBI Taxonomy" id="1121264"/>
    <lineage>
        <taxon>Bacteria</taxon>
        <taxon>Bacillati</taxon>
        <taxon>Bacillota</taxon>
        <taxon>Tissierellia</taxon>
        <taxon>Tissierellales</taxon>
        <taxon>Thermohalobacteraceae</taxon>
        <taxon>Caloranaerobacter</taxon>
    </lineage>
</organism>
<dbReference type="InterPro" id="IPR027417">
    <property type="entry name" value="P-loop_NTPase"/>
</dbReference>